<feature type="compositionally biased region" description="Low complexity" evidence="1">
    <location>
        <begin position="461"/>
        <end position="475"/>
    </location>
</feature>
<organism evidence="2 3">
    <name type="scientific">Leishmania enriettii</name>
    <dbReference type="NCBI Taxonomy" id="5663"/>
    <lineage>
        <taxon>Eukaryota</taxon>
        <taxon>Discoba</taxon>
        <taxon>Euglenozoa</taxon>
        <taxon>Kinetoplastea</taxon>
        <taxon>Metakinetoplastina</taxon>
        <taxon>Trypanosomatida</taxon>
        <taxon>Trypanosomatidae</taxon>
        <taxon>Leishmaniinae</taxon>
        <taxon>Leishmania</taxon>
    </lineage>
</organism>
<keyword evidence="3" id="KW-1185">Reference proteome</keyword>
<gene>
    <name evidence="2" type="ORF">CUR178_07621</name>
</gene>
<dbReference type="RefSeq" id="XP_067695752.1">
    <property type="nucleotide sequence ID" value="XM_067839262.1"/>
</dbReference>
<feature type="compositionally biased region" description="Polar residues" evidence="1">
    <location>
        <begin position="114"/>
        <end position="128"/>
    </location>
</feature>
<dbReference type="GeneID" id="94174772"/>
<comment type="caution">
    <text evidence="2">The sequence shown here is derived from an EMBL/GenBank/DDBJ whole genome shotgun (WGS) entry which is preliminary data.</text>
</comment>
<evidence type="ECO:0000313" key="3">
    <source>
        <dbReference type="Proteomes" id="UP000674179"/>
    </source>
</evidence>
<dbReference type="KEGG" id="lenr:94174772"/>
<reference evidence="2 3" key="1">
    <citation type="submission" date="2021-02" db="EMBL/GenBank/DDBJ databases">
        <title>Leishmania (Mundinia) enrietti genome sequencing and assembly.</title>
        <authorList>
            <person name="Almutairi H."/>
            <person name="Gatherer D."/>
        </authorList>
    </citation>
    <scope>NUCLEOTIDE SEQUENCE [LARGE SCALE GENOMIC DNA]</scope>
    <source>
        <strain evidence="2">CUR178</strain>
    </source>
</reference>
<dbReference type="Proteomes" id="UP000674179">
    <property type="component" value="Chromosome 5"/>
</dbReference>
<proteinExistence type="predicted"/>
<dbReference type="AlphaFoldDB" id="A0A836I0P0"/>
<feature type="region of interest" description="Disordered" evidence="1">
    <location>
        <begin position="92"/>
        <end position="147"/>
    </location>
</feature>
<evidence type="ECO:0000313" key="2">
    <source>
        <dbReference type="EMBL" id="KAG5486310.1"/>
    </source>
</evidence>
<dbReference type="EMBL" id="JAFHKP010000005">
    <property type="protein sequence ID" value="KAG5486310.1"/>
    <property type="molecule type" value="Genomic_DNA"/>
</dbReference>
<protein>
    <submittedName>
        <fullName evidence="2">Uncharacterized protein</fullName>
    </submittedName>
</protein>
<feature type="region of interest" description="Disordered" evidence="1">
    <location>
        <begin position="461"/>
        <end position="481"/>
    </location>
</feature>
<evidence type="ECO:0000256" key="1">
    <source>
        <dbReference type="SAM" id="MobiDB-lite"/>
    </source>
</evidence>
<feature type="compositionally biased region" description="Polar residues" evidence="1">
    <location>
        <begin position="93"/>
        <end position="107"/>
    </location>
</feature>
<sequence length="864" mass="93645">MSPTWLHALRAYATRTNATPASLLARRHLFDQLCAVHLRGLPNAQLHPDALAVLREVRWSLLREGTTADKAELLEHILRQYSQAVEKAMFAASTASRSPDGISGSTDTQRKQSGRQQPVSKSNSSRTFPPQDRPPQHSNRGGSPLSDAQLSELSMLQPLLLEQVQCLVEAKVSDIPLSARHYRYPLRSPLLATVSPELPLLLLEELTQQNSALSVSSPPSTVDWEARVDCCVGLVAAGHVEEALALCGNDGSAFRAAMQRVVPLRRDGWRYAWALADAAPLSRILDDATAAGGSGSASLSWLRGVLEAVDMRHRAVVGARQPTAAGGRVSASADLERNDLFEWVDRLRRLLVQRSKVPLTGAEGQQQQQQRVSATALRLVMDTYFSVCPAGRWRDAVGAVLELSGAIGGAPVATKAAAEGNRHADAVTMGRLMSMLQAAEQPWMVLLFFYGDSLALQVASAASGSDSSTRPSGSDDAARWRVSDNSVRAKVEECVQAARDADHLTVATGTMLKERDKNHTAIYNHAMVALAATGHHTEAMLFYRTLPSLLVNSYTHWSVLRLFLRPTQDRRAASVLRSSDNYNHCVHALRHLIQISTAGSEASDTRTPVSNTGNDEQPSASISFTRDQSSVWESMTLWAALRRDAETVSLCAAHAPAESRYAHPIALLSAAVARGDGWSAVQAQVRHMCAAPRTTLKELSLATAATASFFPRWPDGTAAAELPMRAELFDEVAHSMARLVGRSQPRMDELLQLLVDYSVSLRRRRRTPMTPQDEEAALDDILVKENILASTMDLARPRAVCGSDVDKEHQASDNDGAEEPGVWRTLVSVMASVAEQQGLSAARAAPALVSVGVPAKLAIDLLPM</sequence>
<name>A0A836I0P0_LEIEN</name>
<feature type="region of interest" description="Disordered" evidence="1">
    <location>
        <begin position="599"/>
        <end position="623"/>
    </location>
</feature>
<dbReference type="OrthoDB" id="273355at2759"/>
<accession>A0A836I0P0</accession>